<proteinExistence type="predicted"/>
<evidence type="ECO:0000313" key="4">
    <source>
        <dbReference type="EMBL" id="PZE15926.1"/>
    </source>
</evidence>
<evidence type="ECO:0000259" key="3">
    <source>
        <dbReference type="Pfam" id="PF18962"/>
    </source>
</evidence>
<feature type="chain" id="PRO_5015921424" description="Secretion system C-terminal sorting domain-containing protein" evidence="2">
    <location>
        <begin position="19"/>
        <end position="747"/>
    </location>
</feature>
<dbReference type="PANTHER" id="PTHR35580">
    <property type="entry name" value="CELL SURFACE GLYCOPROTEIN (S-LAYER PROTEIN)-LIKE PROTEIN"/>
    <property type="match status" value="1"/>
</dbReference>
<dbReference type="AlphaFoldDB" id="A0A2W1NCX9"/>
<accession>A0A2W1NCX9</accession>
<evidence type="ECO:0000256" key="2">
    <source>
        <dbReference type="SAM" id="SignalP"/>
    </source>
</evidence>
<comment type="caution">
    <text evidence="4">The sequence shown here is derived from an EMBL/GenBank/DDBJ whole genome shotgun (WGS) entry which is preliminary data.</text>
</comment>
<dbReference type="Proteomes" id="UP000249248">
    <property type="component" value="Unassembled WGS sequence"/>
</dbReference>
<organism evidence="4 5">
    <name type="scientific">Putridiphycobacter roseus</name>
    <dbReference type="NCBI Taxonomy" id="2219161"/>
    <lineage>
        <taxon>Bacteria</taxon>
        <taxon>Pseudomonadati</taxon>
        <taxon>Bacteroidota</taxon>
        <taxon>Flavobacteriia</taxon>
        <taxon>Flavobacteriales</taxon>
        <taxon>Crocinitomicaceae</taxon>
        <taxon>Putridiphycobacter</taxon>
    </lineage>
</organism>
<dbReference type="InterPro" id="IPR052918">
    <property type="entry name" value="Motility_Chemotaxis_Reg"/>
</dbReference>
<evidence type="ECO:0000313" key="5">
    <source>
        <dbReference type="Proteomes" id="UP000249248"/>
    </source>
</evidence>
<dbReference type="Pfam" id="PF18962">
    <property type="entry name" value="Por_Secre_tail"/>
    <property type="match status" value="1"/>
</dbReference>
<dbReference type="RefSeq" id="WP_111064428.1">
    <property type="nucleotide sequence ID" value="NZ_JBHUCU010000012.1"/>
</dbReference>
<name>A0A2W1NCX9_9FLAO</name>
<feature type="domain" description="Secretion system C-terminal sorting" evidence="3">
    <location>
        <begin position="677"/>
        <end position="739"/>
    </location>
</feature>
<dbReference type="InterPro" id="IPR026444">
    <property type="entry name" value="Secre_tail"/>
</dbReference>
<keyword evidence="5" id="KW-1185">Reference proteome</keyword>
<dbReference type="OrthoDB" id="9811934at2"/>
<reference evidence="4 5" key="1">
    <citation type="submission" date="2018-06" db="EMBL/GenBank/DDBJ databases">
        <title>The draft genome sequence of Crocinitomix sp. SM1701.</title>
        <authorList>
            <person name="Zhang X."/>
        </authorList>
    </citation>
    <scope>NUCLEOTIDE SEQUENCE [LARGE SCALE GENOMIC DNA]</scope>
    <source>
        <strain evidence="4 5">SM1701</strain>
    </source>
</reference>
<dbReference type="PANTHER" id="PTHR35580:SF1">
    <property type="entry name" value="PHYTASE-LIKE DOMAIN-CONTAINING PROTEIN"/>
    <property type="match status" value="1"/>
</dbReference>
<gene>
    <name evidence="4" type="ORF">DNU06_15570</name>
</gene>
<feature type="signal peptide" evidence="2">
    <location>
        <begin position="1"/>
        <end position="18"/>
    </location>
</feature>
<protein>
    <recommendedName>
        <fullName evidence="3">Secretion system C-terminal sorting domain-containing protein</fullName>
    </recommendedName>
</protein>
<dbReference type="EMBL" id="QKSB01000014">
    <property type="protein sequence ID" value="PZE15926.1"/>
    <property type="molecule type" value="Genomic_DNA"/>
</dbReference>
<sequence>MKELSLVIFFLATFSLCAQYPAFNSVSGLEHLSLSNVKSVGEAIRVDRSGNKIFAGGFYGTVDFDFSSSSATASEYPGLFVSKYDSSGSILWVKTISNSSEVYLKDMEIDSLGNIYICGYYDGGIDFDPGPGVSNYFSNFYYSGFVVKLDSNGIFEWANDLNSSISTTCYDLVLDDSANVYTVGYFVGALDLDPGINSFNVTSIGRPSGFLQKVDTDGNFVWAHTLISTNQSPNFYESIAIDTDQNLVLCGWSTGFYNDFDPGTGTVNLPVGSNTFVQKLSKNDDFIWVKGYPLAYSGLLPYLDQVTTDEQNNIYYTGAHSSNIDFDPDPTNVFYLPFTGLDDNFVVKFDASGNFIWAKSFGTDGVDGITCLITDHNSNIYIGVRISGEGDLDPGPGTAFITTNGGVDACLISLNSSGDFRWVYHLSGAGNSWSFGKAIYDITLNHDNSLLFTGVYMDSADFDNGPGLSVLELPAGDMGAYCANIERCVTTNITIIGTGCTQYISPITNKTYYSSGIYEDTIYYNPEGCGYTYLLDLDINQIPFTSDTIVVSDCTPYVSSFTNKTYSLSGIYEDTTIINSQGCGHTHVLDIEINQVDVSTTTILNLMSANNTTAQFYQWIDCQTMTSISGANAPSYAANANGEYAVIIDDGNCLDTSECIVIQGLNVDENINYKFSVFPNPTFNSLLISIDYDDISTLEIYNSGGKLLLSQNISNQFSINTNDLPQGIYFVSLKSPDFKLVTRFVKK</sequence>
<dbReference type="NCBIfam" id="TIGR04183">
    <property type="entry name" value="Por_Secre_tail"/>
    <property type="match status" value="1"/>
</dbReference>
<evidence type="ECO:0000256" key="1">
    <source>
        <dbReference type="ARBA" id="ARBA00022729"/>
    </source>
</evidence>
<keyword evidence="1 2" id="KW-0732">Signal</keyword>